<evidence type="ECO:0000256" key="5">
    <source>
        <dbReference type="ARBA" id="ARBA00023002"/>
    </source>
</evidence>
<evidence type="ECO:0000313" key="9">
    <source>
        <dbReference type="EMBL" id="MEJ8825209.1"/>
    </source>
</evidence>
<dbReference type="HAMAP" id="MF_00657">
    <property type="entry name" value="Hydroxyl_YbiX"/>
    <property type="match status" value="1"/>
</dbReference>
<dbReference type="InterPro" id="IPR044862">
    <property type="entry name" value="Pro_4_hyd_alph_FE2OG_OXY"/>
</dbReference>
<feature type="domain" description="Fe2OG dioxygenase" evidence="8">
    <location>
        <begin position="78"/>
        <end position="178"/>
    </location>
</feature>
<evidence type="ECO:0000313" key="10">
    <source>
        <dbReference type="Proteomes" id="UP001363010"/>
    </source>
</evidence>
<organism evidence="9 10">
    <name type="scientific">Variovorax humicola</name>
    <dbReference type="NCBI Taxonomy" id="1769758"/>
    <lineage>
        <taxon>Bacteria</taxon>
        <taxon>Pseudomonadati</taxon>
        <taxon>Pseudomonadota</taxon>
        <taxon>Betaproteobacteria</taxon>
        <taxon>Burkholderiales</taxon>
        <taxon>Comamonadaceae</taxon>
        <taxon>Variovorax</taxon>
    </lineage>
</organism>
<evidence type="ECO:0000259" key="8">
    <source>
        <dbReference type="PROSITE" id="PS51471"/>
    </source>
</evidence>
<protein>
    <submittedName>
        <fullName evidence="9">Fe2+-dependent dioxygenase</fullName>
    </submittedName>
</protein>
<comment type="cofactor">
    <cofactor evidence="7">
        <name>Fe(2+)</name>
        <dbReference type="ChEBI" id="CHEBI:29033"/>
    </cofactor>
    <text evidence="7">Binds 1 Fe(2+) ion per subunit.</text>
</comment>
<name>A0ABU8W559_9BURK</name>
<dbReference type="SUPFAM" id="SSF51197">
    <property type="entry name" value="Clavaminate synthase-like"/>
    <property type="match status" value="1"/>
</dbReference>
<feature type="binding site" evidence="7">
    <location>
        <position position="159"/>
    </location>
    <ligand>
        <name>Fe cation</name>
        <dbReference type="ChEBI" id="CHEBI:24875"/>
    </ligand>
</feature>
<dbReference type="SMART" id="SM00702">
    <property type="entry name" value="P4Hc"/>
    <property type="match status" value="1"/>
</dbReference>
<keyword evidence="3 7" id="KW-0847">Vitamin C</keyword>
<dbReference type="PROSITE" id="PS51471">
    <property type="entry name" value="FE2OG_OXY"/>
    <property type="match status" value="1"/>
</dbReference>
<dbReference type="Gene3D" id="4.10.860.20">
    <property type="entry name" value="Rabenosyn, Rab binding domain"/>
    <property type="match status" value="1"/>
</dbReference>
<reference evidence="9 10" key="1">
    <citation type="submission" date="2024-03" db="EMBL/GenBank/DDBJ databases">
        <title>Novel species of the genus Variovorax.</title>
        <authorList>
            <person name="Liu Q."/>
            <person name="Xin Y.-H."/>
        </authorList>
    </citation>
    <scope>NUCLEOTIDE SEQUENCE [LARGE SCALE GENOMIC DNA]</scope>
    <source>
        <strain evidence="9 10">KACC 18501</strain>
    </source>
</reference>
<dbReference type="InterPro" id="IPR005123">
    <property type="entry name" value="Oxoglu/Fe-dep_dioxygenase_dom"/>
</dbReference>
<dbReference type="RefSeq" id="WP_340366239.1">
    <property type="nucleotide sequence ID" value="NZ_JBBKZV010000020.1"/>
</dbReference>
<dbReference type="Proteomes" id="UP001363010">
    <property type="component" value="Unassembled WGS sequence"/>
</dbReference>
<dbReference type="Gene3D" id="2.60.120.620">
    <property type="entry name" value="q2cbj1_9rhob like domain"/>
    <property type="match status" value="1"/>
</dbReference>
<keyword evidence="4 7" id="KW-0223">Dioxygenase</keyword>
<dbReference type="InterPro" id="IPR006620">
    <property type="entry name" value="Pro_4_hyd_alph"/>
</dbReference>
<dbReference type="Pfam" id="PF13640">
    <property type="entry name" value="2OG-FeII_Oxy_3"/>
    <property type="match status" value="1"/>
</dbReference>
<proteinExistence type="inferred from homology"/>
<keyword evidence="10" id="KW-1185">Reference proteome</keyword>
<feature type="binding site" evidence="7">
    <location>
        <position position="98"/>
    </location>
    <ligand>
        <name>Fe cation</name>
        <dbReference type="ChEBI" id="CHEBI:24875"/>
    </ligand>
</feature>
<dbReference type="NCBIfam" id="NF003975">
    <property type="entry name" value="PRK05467.1-4"/>
    <property type="match status" value="1"/>
</dbReference>
<evidence type="ECO:0000256" key="6">
    <source>
        <dbReference type="ARBA" id="ARBA00023004"/>
    </source>
</evidence>
<dbReference type="InterPro" id="IPR041097">
    <property type="entry name" value="PKHD_C"/>
</dbReference>
<dbReference type="GO" id="GO:0051213">
    <property type="term" value="F:dioxygenase activity"/>
    <property type="evidence" value="ECO:0007669"/>
    <property type="project" value="UniProtKB-KW"/>
</dbReference>
<dbReference type="NCBIfam" id="NF003973">
    <property type="entry name" value="PRK05467.1-2"/>
    <property type="match status" value="1"/>
</dbReference>
<evidence type="ECO:0000256" key="1">
    <source>
        <dbReference type="ARBA" id="ARBA00001961"/>
    </source>
</evidence>
<dbReference type="PANTHER" id="PTHR41536:SF1">
    <property type="entry name" value="PKHD-TYPE HYDROXYLASE YBIX"/>
    <property type="match status" value="1"/>
</dbReference>
<gene>
    <name evidence="9" type="ORF">WKW80_24805</name>
</gene>
<dbReference type="PANTHER" id="PTHR41536">
    <property type="entry name" value="PKHD-TYPE HYDROXYLASE YBIX"/>
    <property type="match status" value="1"/>
</dbReference>
<keyword evidence="6 7" id="KW-0408">Iron</keyword>
<evidence type="ECO:0000256" key="3">
    <source>
        <dbReference type="ARBA" id="ARBA00022896"/>
    </source>
</evidence>
<keyword evidence="5 7" id="KW-0560">Oxidoreductase</keyword>
<feature type="binding site" evidence="7">
    <location>
        <position position="169"/>
    </location>
    <ligand>
        <name>2-oxoglutarate</name>
        <dbReference type="ChEBI" id="CHEBI:16810"/>
    </ligand>
</feature>
<accession>A0ABU8W559</accession>
<feature type="binding site" evidence="7">
    <location>
        <position position="96"/>
    </location>
    <ligand>
        <name>Fe cation</name>
        <dbReference type="ChEBI" id="CHEBI:24875"/>
    </ligand>
</feature>
<evidence type="ECO:0000256" key="2">
    <source>
        <dbReference type="ARBA" id="ARBA00022723"/>
    </source>
</evidence>
<dbReference type="NCBIfam" id="NF003974">
    <property type="entry name" value="PRK05467.1-3"/>
    <property type="match status" value="1"/>
</dbReference>
<comment type="caution">
    <text evidence="9">The sequence shown here is derived from an EMBL/GenBank/DDBJ whole genome shotgun (WGS) entry which is preliminary data.</text>
</comment>
<dbReference type="Pfam" id="PF18331">
    <property type="entry name" value="PKHD_C"/>
    <property type="match status" value="1"/>
</dbReference>
<dbReference type="EMBL" id="JBBKZV010000020">
    <property type="protein sequence ID" value="MEJ8825209.1"/>
    <property type="molecule type" value="Genomic_DNA"/>
</dbReference>
<dbReference type="InterPro" id="IPR023550">
    <property type="entry name" value="PKHD_hydroxylase"/>
</dbReference>
<keyword evidence="2 7" id="KW-0479">Metal-binding</keyword>
<sequence length="226" mass="25428">MMLHVPDVLTQDQVRGLRAALQATDWVDGRQTVGEQGARVKRNRQLPEHAPVSHELGKSVLAALARSHLFFSAALPLRFVPPLFNRYEGGEHYGLHVDGAVRSVPGTGEQLRTDLSCTLFLSEPEEYDGGELEVVDTYGTHEVKLPAGDLILYPSTSLHRVHPVTEGARICSFFWVQSMVRDNHQRAMLFELDQQIQKLRARIGECEETVALTGHYHNLLRLWSEV</sequence>
<evidence type="ECO:0000256" key="7">
    <source>
        <dbReference type="HAMAP-Rule" id="MF_00657"/>
    </source>
</evidence>
<comment type="cofactor">
    <cofactor evidence="1 7">
        <name>L-ascorbate</name>
        <dbReference type="ChEBI" id="CHEBI:38290"/>
    </cofactor>
</comment>
<evidence type="ECO:0000256" key="4">
    <source>
        <dbReference type="ARBA" id="ARBA00022964"/>
    </source>
</evidence>